<dbReference type="Gene3D" id="3.30.420.10">
    <property type="entry name" value="Ribonuclease H-like superfamily/Ribonuclease H"/>
    <property type="match status" value="1"/>
</dbReference>
<dbReference type="SUPFAM" id="SSF53098">
    <property type="entry name" value="Ribonuclease H-like"/>
    <property type="match status" value="1"/>
</dbReference>
<dbReference type="Gramene" id="evm.model.03.1066">
    <property type="protein sequence ID" value="cds.evm.model.03.1066"/>
    <property type="gene ID" value="evm.TU.03.1066"/>
</dbReference>
<feature type="domain" description="Integrase catalytic" evidence="1">
    <location>
        <begin position="1"/>
        <end position="122"/>
    </location>
</feature>
<evidence type="ECO:0000313" key="2">
    <source>
        <dbReference type="EnsemblPlants" id="cds.evm.model.03.1066"/>
    </source>
</evidence>
<dbReference type="PANTHER" id="PTHR11439:SF455">
    <property type="entry name" value="RLK (RECEPTOR-LIKE PROTEIN KINASE) 8, PUTATIVE-RELATED"/>
    <property type="match status" value="1"/>
</dbReference>
<reference evidence="2" key="2">
    <citation type="submission" date="2021-03" db="UniProtKB">
        <authorList>
            <consortium name="EnsemblPlants"/>
        </authorList>
    </citation>
    <scope>IDENTIFICATION</scope>
</reference>
<dbReference type="CDD" id="cd09272">
    <property type="entry name" value="RNase_HI_RT_Ty1"/>
    <property type="match status" value="1"/>
</dbReference>
<reference evidence="2" key="1">
    <citation type="submission" date="2018-11" db="EMBL/GenBank/DDBJ databases">
        <authorList>
            <person name="Grassa J C."/>
        </authorList>
    </citation>
    <scope>NUCLEOTIDE SEQUENCE [LARGE SCALE GENOMIC DNA]</scope>
</reference>
<dbReference type="SUPFAM" id="SSF56672">
    <property type="entry name" value="DNA/RNA polymerases"/>
    <property type="match status" value="1"/>
</dbReference>
<dbReference type="GO" id="GO:0015074">
    <property type="term" value="P:DNA integration"/>
    <property type="evidence" value="ECO:0007669"/>
    <property type="project" value="InterPro"/>
</dbReference>
<dbReference type="AlphaFoldDB" id="A0A803P3U6"/>
<dbReference type="InterPro" id="IPR001584">
    <property type="entry name" value="Integrase_cat-core"/>
</dbReference>
<dbReference type="OMA" id="IFHARCK"/>
<evidence type="ECO:0000259" key="1">
    <source>
        <dbReference type="PROSITE" id="PS50994"/>
    </source>
</evidence>
<dbReference type="InterPro" id="IPR036397">
    <property type="entry name" value="RNaseH_sf"/>
</dbReference>
<dbReference type="EMBL" id="UZAU01000281">
    <property type="status" value="NOT_ANNOTATED_CDS"/>
    <property type="molecule type" value="Genomic_DNA"/>
</dbReference>
<dbReference type="Pfam" id="PF07727">
    <property type="entry name" value="RVT_2"/>
    <property type="match status" value="1"/>
</dbReference>
<dbReference type="EnsemblPlants" id="evm.model.03.1066">
    <property type="protein sequence ID" value="cds.evm.model.03.1066"/>
    <property type="gene ID" value="evm.TU.03.1066"/>
</dbReference>
<accession>A0A803P3U6</accession>
<sequence>MIVKCQAFELFIQFTSLVKKQFNLPIKRVQADGGGEFRVFVRFLKDQGIWFQHSCPHTHEQNGRFERKHRHITETGLTLLAQSGLDMTYWWHAFQCAAHTINRMPTSVLNFLSPYECLFQQAPDYGILKSFGCACYPHLRPYNHHKLDFRSEERIFLDYSPKHKVSSEQATAVPDVFPVTSTAAIGSTVASNIPQRTHPMAPRAWNDKLKSTLFDWGFVASKADTSLFVYGTGSNLIILLVYVDDILVTGPNATLIQRLITDLNSTFSLKDLGQVHYFLGVELHQTSEGLYLSQTKYITDLLTRVNMEGAKTCANPTSTAQKLSLAEGTISDGILLKPVDSMTIAAYSDADWASCMDDKHSTSGYAIFLGSNLISWSAKKQQVVARSLTESEFRALANTAAEIKWLRSLLTELQVTLPAAPVIWVDNQGAAALAAYLIFHARCKHIEIDQHFVRDQILNKELDVSYVPTVDQVADIFTKALPKERFKYLRSKLKVVSTPFRLRGDDNQQLV</sequence>
<dbReference type="InterPro" id="IPR013103">
    <property type="entry name" value="RVT_2"/>
</dbReference>
<protein>
    <recommendedName>
        <fullName evidence="1">Integrase catalytic domain-containing protein</fullName>
    </recommendedName>
</protein>
<name>A0A803P3U6_CANSA</name>
<evidence type="ECO:0000313" key="3">
    <source>
        <dbReference type="Proteomes" id="UP000596661"/>
    </source>
</evidence>
<dbReference type="PANTHER" id="PTHR11439">
    <property type="entry name" value="GAG-POL-RELATED RETROTRANSPOSON"/>
    <property type="match status" value="1"/>
</dbReference>
<dbReference type="Pfam" id="PF25597">
    <property type="entry name" value="SH3_retrovirus"/>
    <property type="match status" value="1"/>
</dbReference>
<dbReference type="GO" id="GO:0003676">
    <property type="term" value="F:nucleic acid binding"/>
    <property type="evidence" value="ECO:0007669"/>
    <property type="project" value="InterPro"/>
</dbReference>
<dbReference type="InterPro" id="IPR057670">
    <property type="entry name" value="SH3_retrovirus"/>
</dbReference>
<dbReference type="InterPro" id="IPR012337">
    <property type="entry name" value="RNaseH-like_sf"/>
</dbReference>
<proteinExistence type="predicted"/>
<organism evidence="2 3">
    <name type="scientific">Cannabis sativa</name>
    <name type="common">Hemp</name>
    <name type="synonym">Marijuana</name>
    <dbReference type="NCBI Taxonomy" id="3483"/>
    <lineage>
        <taxon>Eukaryota</taxon>
        <taxon>Viridiplantae</taxon>
        <taxon>Streptophyta</taxon>
        <taxon>Embryophyta</taxon>
        <taxon>Tracheophyta</taxon>
        <taxon>Spermatophyta</taxon>
        <taxon>Magnoliopsida</taxon>
        <taxon>eudicotyledons</taxon>
        <taxon>Gunneridae</taxon>
        <taxon>Pentapetalae</taxon>
        <taxon>rosids</taxon>
        <taxon>fabids</taxon>
        <taxon>Rosales</taxon>
        <taxon>Cannabaceae</taxon>
        <taxon>Cannabis</taxon>
    </lineage>
</organism>
<dbReference type="InterPro" id="IPR043502">
    <property type="entry name" value="DNA/RNA_pol_sf"/>
</dbReference>
<dbReference type="Proteomes" id="UP000596661">
    <property type="component" value="Chromosome 3"/>
</dbReference>
<dbReference type="PROSITE" id="PS50994">
    <property type="entry name" value="INTEGRASE"/>
    <property type="match status" value="1"/>
</dbReference>
<keyword evidence="3" id="KW-1185">Reference proteome</keyword>